<organism evidence="9 10">
    <name type="scientific">Paraburkholderia eburnea</name>
    <dbReference type="NCBI Taxonomy" id="1189126"/>
    <lineage>
        <taxon>Bacteria</taxon>
        <taxon>Pseudomonadati</taxon>
        <taxon>Pseudomonadota</taxon>
        <taxon>Betaproteobacteria</taxon>
        <taxon>Burkholderiales</taxon>
        <taxon>Burkholderiaceae</taxon>
        <taxon>Paraburkholderia</taxon>
    </lineage>
</organism>
<evidence type="ECO:0000259" key="7">
    <source>
        <dbReference type="Pfam" id="PF04542"/>
    </source>
</evidence>
<evidence type="ECO:0000256" key="1">
    <source>
        <dbReference type="ARBA" id="ARBA00010641"/>
    </source>
</evidence>
<dbReference type="Pfam" id="PF08281">
    <property type="entry name" value="Sigma70_r4_2"/>
    <property type="match status" value="1"/>
</dbReference>
<dbReference type="GO" id="GO:0006352">
    <property type="term" value="P:DNA-templated transcription initiation"/>
    <property type="evidence" value="ECO:0007669"/>
    <property type="project" value="InterPro"/>
</dbReference>
<comment type="similarity">
    <text evidence="1">Belongs to the sigma-70 factor family. ECF subfamily.</text>
</comment>
<gene>
    <name evidence="9" type="ORF">B0G62_12429</name>
</gene>
<dbReference type="InterPro" id="IPR013324">
    <property type="entry name" value="RNA_pol_sigma_r3/r4-like"/>
</dbReference>
<comment type="caution">
    <text evidence="9">The sequence shown here is derived from an EMBL/GenBank/DDBJ whole genome shotgun (WGS) entry which is preliminary data.</text>
</comment>
<sequence length="246" mass="27404">MSWTNRAAQWQRADEPGPQGGAVSAIAAQDGFGYAHPGAPGFDDDAGRSAVSGASSHRRDNSGRPLYPAEIRLKALFMSGLEGDADAYRTFLQELTRHLRAYLRRRIPQLHDDVEDLVQEILLAVHNARHTWRPDEPLTAWVHAIARYKLMDFFRSRSRRESLNDPLDDHTDLFAQADDEPAQARRDIGKLLDQLPDKQRLPIVHVKLEGRSVVEAAKLTGLSESAVKVGIHRGLKALAARIRGAQ</sequence>
<dbReference type="Pfam" id="PF04542">
    <property type="entry name" value="Sigma70_r2"/>
    <property type="match status" value="1"/>
</dbReference>
<feature type="region of interest" description="Disordered" evidence="6">
    <location>
        <begin position="37"/>
        <end position="64"/>
    </location>
</feature>
<keyword evidence="4" id="KW-0238">DNA-binding</keyword>
<feature type="domain" description="RNA polymerase sigma-70 region 2" evidence="7">
    <location>
        <begin position="93"/>
        <end position="160"/>
    </location>
</feature>
<dbReference type="InterPro" id="IPR014284">
    <property type="entry name" value="RNA_pol_sigma-70_dom"/>
</dbReference>
<dbReference type="InterPro" id="IPR013325">
    <property type="entry name" value="RNA_pol_sigma_r2"/>
</dbReference>
<keyword evidence="3" id="KW-0731">Sigma factor</keyword>
<evidence type="ECO:0000256" key="6">
    <source>
        <dbReference type="SAM" id="MobiDB-lite"/>
    </source>
</evidence>
<dbReference type="InterPro" id="IPR039425">
    <property type="entry name" value="RNA_pol_sigma-70-like"/>
</dbReference>
<protein>
    <submittedName>
        <fullName evidence="9">RNA polymerase sigma-70 factor (ECF subfamily)</fullName>
    </submittedName>
</protein>
<accession>A0A2S4LVG6</accession>
<dbReference type="GO" id="GO:0016987">
    <property type="term" value="F:sigma factor activity"/>
    <property type="evidence" value="ECO:0007669"/>
    <property type="project" value="UniProtKB-KW"/>
</dbReference>
<evidence type="ECO:0000259" key="8">
    <source>
        <dbReference type="Pfam" id="PF08281"/>
    </source>
</evidence>
<keyword evidence="2" id="KW-0805">Transcription regulation</keyword>
<dbReference type="AlphaFoldDB" id="A0A2S4LVG6"/>
<dbReference type="NCBIfam" id="NF009191">
    <property type="entry name" value="PRK12539.1"/>
    <property type="match status" value="1"/>
</dbReference>
<evidence type="ECO:0000256" key="2">
    <source>
        <dbReference type="ARBA" id="ARBA00023015"/>
    </source>
</evidence>
<evidence type="ECO:0000313" key="9">
    <source>
        <dbReference type="EMBL" id="POR46436.1"/>
    </source>
</evidence>
<feature type="region of interest" description="Disordered" evidence="6">
    <location>
        <begin position="1"/>
        <end position="21"/>
    </location>
</feature>
<evidence type="ECO:0000256" key="5">
    <source>
        <dbReference type="ARBA" id="ARBA00023163"/>
    </source>
</evidence>
<dbReference type="InterPro" id="IPR007627">
    <property type="entry name" value="RNA_pol_sigma70_r2"/>
</dbReference>
<dbReference type="InterPro" id="IPR036388">
    <property type="entry name" value="WH-like_DNA-bd_sf"/>
</dbReference>
<dbReference type="NCBIfam" id="NF009188">
    <property type="entry name" value="PRK12536.1"/>
    <property type="match status" value="1"/>
</dbReference>
<dbReference type="InterPro" id="IPR013249">
    <property type="entry name" value="RNA_pol_sigma70_r4_t2"/>
</dbReference>
<reference evidence="9 10" key="1">
    <citation type="submission" date="2018-01" db="EMBL/GenBank/DDBJ databases">
        <title>Genomic Encyclopedia of Type Strains, Phase III (KMG-III): the genomes of soil and plant-associated and newly described type strains.</title>
        <authorList>
            <person name="Whitman W."/>
        </authorList>
    </citation>
    <scope>NUCLEOTIDE SEQUENCE [LARGE SCALE GENOMIC DNA]</scope>
    <source>
        <strain evidence="9 10">JCM 18070</strain>
    </source>
</reference>
<evidence type="ECO:0000256" key="3">
    <source>
        <dbReference type="ARBA" id="ARBA00023082"/>
    </source>
</evidence>
<evidence type="ECO:0000313" key="10">
    <source>
        <dbReference type="Proteomes" id="UP000237381"/>
    </source>
</evidence>
<dbReference type="NCBIfam" id="TIGR02937">
    <property type="entry name" value="sigma70-ECF"/>
    <property type="match status" value="1"/>
</dbReference>
<dbReference type="SUPFAM" id="SSF88946">
    <property type="entry name" value="Sigma2 domain of RNA polymerase sigma factors"/>
    <property type="match status" value="1"/>
</dbReference>
<name>A0A2S4LVG6_9BURK</name>
<dbReference type="SUPFAM" id="SSF88659">
    <property type="entry name" value="Sigma3 and sigma4 domains of RNA polymerase sigma factors"/>
    <property type="match status" value="1"/>
</dbReference>
<dbReference type="PANTHER" id="PTHR43133:SF58">
    <property type="entry name" value="ECF RNA POLYMERASE SIGMA FACTOR SIGD"/>
    <property type="match status" value="1"/>
</dbReference>
<dbReference type="Gene3D" id="1.10.10.10">
    <property type="entry name" value="Winged helix-like DNA-binding domain superfamily/Winged helix DNA-binding domain"/>
    <property type="match status" value="1"/>
</dbReference>
<keyword evidence="10" id="KW-1185">Reference proteome</keyword>
<dbReference type="CDD" id="cd06171">
    <property type="entry name" value="Sigma70_r4"/>
    <property type="match status" value="1"/>
</dbReference>
<proteinExistence type="inferred from homology"/>
<dbReference type="PANTHER" id="PTHR43133">
    <property type="entry name" value="RNA POLYMERASE ECF-TYPE SIGMA FACTO"/>
    <property type="match status" value="1"/>
</dbReference>
<dbReference type="EMBL" id="PQGA01000024">
    <property type="protein sequence ID" value="POR46436.1"/>
    <property type="molecule type" value="Genomic_DNA"/>
</dbReference>
<dbReference type="GO" id="GO:0003677">
    <property type="term" value="F:DNA binding"/>
    <property type="evidence" value="ECO:0007669"/>
    <property type="project" value="UniProtKB-KW"/>
</dbReference>
<dbReference type="Gene3D" id="1.10.1740.10">
    <property type="match status" value="1"/>
</dbReference>
<keyword evidence="5" id="KW-0804">Transcription</keyword>
<feature type="domain" description="RNA polymerase sigma factor 70 region 4 type 2" evidence="8">
    <location>
        <begin position="186"/>
        <end position="238"/>
    </location>
</feature>
<evidence type="ECO:0000256" key="4">
    <source>
        <dbReference type="ARBA" id="ARBA00023125"/>
    </source>
</evidence>
<dbReference type="Proteomes" id="UP000237381">
    <property type="component" value="Unassembled WGS sequence"/>
</dbReference>